<organism evidence="3 4">
    <name type="scientific">Candidatus Saganbacteria bacterium</name>
    <dbReference type="NCBI Taxonomy" id="2575572"/>
    <lineage>
        <taxon>Bacteria</taxon>
        <taxon>Bacillati</taxon>
        <taxon>Saganbacteria</taxon>
    </lineage>
</organism>
<protein>
    <submittedName>
        <fullName evidence="3">NAD-dependent epimerase/dehydratase</fullName>
    </submittedName>
</protein>
<dbReference type="Pfam" id="PF01370">
    <property type="entry name" value="Epimerase"/>
    <property type="match status" value="1"/>
</dbReference>
<dbReference type="Gene3D" id="3.10.580.10">
    <property type="entry name" value="CBS-domain"/>
    <property type="match status" value="1"/>
</dbReference>
<accession>A0A833L515</accession>
<dbReference type="InterPro" id="IPR050177">
    <property type="entry name" value="Lipid_A_modif_metabolic_enz"/>
</dbReference>
<dbReference type="SUPFAM" id="SSF51735">
    <property type="entry name" value="NAD(P)-binding Rossmann-fold domains"/>
    <property type="match status" value="1"/>
</dbReference>
<evidence type="ECO:0000313" key="3">
    <source>
        <dbReference type="EMBL" id="KAF0135212.1"/>
    </source>
</evidence>
<dbReference type="Pfam" id="PF00571">
    <property type="entry name" value="CBS"/>
    <property type="match status" value="1"/>
</dbReference>
<gene>
    <name evidence="3" type="ORF">FD145_38</name>
</gene>
<dbReference type="PANTHER" id="PTHR43245">
    <property type="entry name" value="BIFUNCTIONAL POLYMYXIN RESISTANCE PROTEIN ARNA"/>
    <property type="match status" value="1"/>
</dbReference>
<dbReference type="AlphaFoldDB" id="A0A833L515"/>
<evidence type="ECO:0000256" key="1">
    <source>
        <dbReference type="PROSITE-ProRule" id="PRU00703"/>
    </source>
</evidence>
<reference evidence="3 4" key="1">
    <citation type="submission" date="2019-12" db="EMBL/GenBank/DDBJ databases">
        <authorList>
            <person name="Wolfe R."/>
            <person name="Danczak R."/>
            <person name="Wilkins M."/>
        </authorList>
    </citation>
    <scope>NUCLEOTIDE SEQUENCE [LARGE SCALE GENOMIC DNA]</scope>
    <source>
        <strain evidence="3">X2_MaxBin.013</strain>
    </source>
</reference>
<dbReference type="InterPro" id="IPR000644">
    <property type="entry name" value="CBS_dom"/>
</dbReference>
<dbReference type="InterPro" id="IPR046342">
    <property type="entry name" value="CBS_dom_sf"/>
</dbReference>
<name>A0A833L515_UNCSA</name>
<feature type="domain" description="CBS" evidence="2">
    <location>
        <begin position="3"/>
        <end position="60"/>
    </location>
</feature>
<dbReference type="Proteomes" id="UP000488506">
    <property type="component" value="Unassembled WGS sequence"/>
</dbReference>
<dbReference type="InterPro" id="IPR036291">
    <property type="entry name" value="NAD(P)-bd_dom_sf"/>
</dbReference>
<dbReference type="EMBL" id="WPAF01000001">
    <property type="protein sequence ID" value="KAF0135212.1"/>
    <property type="molecule type" value="Genomic_DNA"/>
</dbReference>
<comment type="caution">
    <text evidence="3">The sequence shown here is derived from an EMBL/GenBank/DDBJ whole genome shotgun (WGS) entry which is preliminary data.</text>
</comment>
<dbReference type="Gene3D" id="3.40.50.720">
    <property type="entry name" value="NAD(P)-binding Rossmann-like Domain"/>
    <property type="match status" value="1"/>
</dbReference>
<keyword evidence="1" id="KW-0129">CBS domain</keyword>
<dbReference type="PANTHER" id="PTHR43245:SF23">
    <property type="entry name" value="NAD(P)-BINDING DOMAIN-CONTAINING PROTEIN"/>
    <property type="match status" value="1"/>
</dbReference>
<dbReference type="CDD" id="cd08946">
    <property type="entry name" value="SDR_e"/>
    <property type="match status" value="1"/>
</dbReference>
<evidence type="ECO:0000313" key="4">
    <source>
        <dbReference type="Proteomes" id="UP000488506"/>
    </source>
</evidence>
<dbReference type="PROSITE" id="PS51371">
    <property type="entry name" value="CBS"/>
    <property type="match status" value="1"/>
</dbReference>
<dbReference type="InterPro" id="IPR001509">
    <property type="entry name" value="Epimerase_deHydtase"/>
</dbReference>
<evidence type="ECO:0000259" key="2">
    <source>
        <dbReference type="PROSITE" id="PS51371"/>
    </source>
</evidence>
<proteinExistence type="predicted"/>
<sequence>MGAKSLSNYLVPENASIKEAMRMIDYAGTRVVYVINGQEELAGAVSDSDIRRAILKGKDIKQSVKDILNTNPIVLEEKDLLNDAITKRKIKQLLRKMPDSRYILLLDNKNRPLKMVPTTIGHKSKSIKPMENNGKCVLVVGGAGYLGSILSRKLLLKGFKVRVLDILMYGKDPIEEILKQDGFELIEGDMRNISTLVKAIDGVDHVVNLAAIVGDPACTLKPEDAIETNFLANRALAEACKYNQINRFVYASTCSVYGTMESDEKLTEKSPLNPVSLYARSKIQAEEGILSLEDENFAPTILRMSTLYGYSHRMRFDLVVNTMTKTAMIDKKIFVHGGGKQWRPLLNVDDAAESYVKVLQAPFKKIKGQTYNVGSEEQNCRIVEIAQTVKDCVPDAELVMNGEANDSRNYFVSFNKIERILNFKAVKQLRNSIIRIMKAIEDKEFPNINDPKYYNVEVN</sequence>
<dbReference type="SUPFAM" id="SSF54631">
    <property type="entry name" value="CBS-domain pair"/>
    <property type="match status" value="1"/>
</dbReference>